<evidence type="ECO:0000313" key="3">
    <source>
        <dbReference type="Proteomes" id="UP000193391"/>
    </source>
</evidence>
<sequence>MNLINQAMAAGAKTGEIILYIANWIVADYWPGLLSLIFFTAAAVLGIWIGYKSRSFITAYKNAIISVDKAASGHKNLDLSSLEEKLNSQKTRPAHRLANAFKEFRETLLEIGSGDETTVKNAIRPSAFLNADELGFSLRFYRIYPPLFVSVGLFFTFLGLVAVLSSTADILPHGQTTDQTATMNALRILLGKASAKFTISLSGLLCSILLNFWLKLCVHKIEDQADAFTVKLEEKMDFISLEGLAEKQLRAVEDQTLDMKDLITTMTAELSAPLKQVTESSIKNIDNMVGKLGENITSGLGGALEKFCTRIEEASNALDTMGTSLQQAAQQFDTTLKASTQTLDTSVQRLEQVSTQLTTAGKAVGEATPSLLETIKETNNHSLKIAEGSVSMVNAAKTTITEEKEIVTETMNALRDLIRSFESRAAAYDGQLEKAFKTYQDEVAKTIDRLERHGSGVQDRFVEALGVLQTVIENAKSFEPESIAKSTNEGEPNEVET</sequence>
<keyword evidence="1" id="KW-0472">Membrane</keyword>
<dbReference type="RefSeq" id="WP_085586283.1">
    <property type="nucleotide sequence ID" value="NZ_JFKA01000018.1"/>
</dbReference>
<evidence type="ECO:0000256" key="1">
    <source>
        <dbReference type="SAM" id="Phobius"/>
    </source>
</evidence>
<evidence type="ECO:0000313" key="2">
    <source>
        <dbReference type="EMBL" id="OSQ35492.1"/>
    </source>
</evidence>
<accession>A0A1Y2KUZ9</accession>
<proteinExistence type="predicted"/>
<dbReference type="STRING" id="1293891.TMES_20960"/>
<feature type="transmembrane region" description="Helical" evidence="1">
    <location>
        <begin position="143"/>
        <end position="164"/>
    </location>
</feature>
<keyword evidence="3" id="KW-1185">Reference proteome</keyword>
<name>A0A1Y2KUZ9_9PROT</name>
<dbReference type="OrthoDB" id="5741017at2"/>
<dbReference type="Proteomes" id="UP000193391">
    <property type="component" value="Unassembled WGS sequence"/>
</dbReference>
<gene>
    <name evidence="2" type="ORF">TMES_20960</name>
</gene>
<feature type="transmembrane region" description="Helical" evidence="1">
    <location>
        <begin position="29"/>
        <end position="51"/>
    </location>
</feature>
<dbReference type="EMBL" id="JFKA01000018">
    <property type="protein sequence ID" value="OSQ35492.1"/>
    <property type="molecule type" value="Genomic_DNA"/>
</dbReference>
<organism evidence="2 3">
    <name type="scientific">Thalassospira mesophila</name>
    <dbReference type="NCBI Taxonomy" id="1293891"/>
    <lineage>
        <taxon>Bacteria</taxon>
        <taxon>Pseudomonadati</taxon>
        <taxon>Pseudomonadota</taxon>
        <taxon>Alphaproteobacteria</taxon>
        <taxon>Rhodospirillales</taxon>
        <taxon>Thalassospiraceae</taxon>
        <taxon>Thalassospira</taxon>
    </lineage>
</organism>
<keyword evidence="1" id="KW-0812">Transmembrane</keyword>
<evidence type="ECO:0008006" key="4">
    <source>
        <dbReference type="Google" id="ProtNLM"/>
    </source>
</evidence>
<protein>
    <recommendedName>
        <fullName evidence="4">MotA/TolQ/ExbB proton channel domain-containing protein</fullName>
    </recommendedName>
</protein>
<keyword evidence="1" id="KW-1133">Transmembrane helix</keyword>
<dbReference type="AlphaFoldDB" id="A0A1Y2KUZ9"/>
<comment type="caution">
    <text evidence="2">The sequence shown here is derived from an EMBL/GenBank/DDBJ whole genome shotgun (WGS) entry which is preliminary data.</text>
</comment>
<reference evidence="2 3" key="1">
    <citation type="submission" date="2014-03" db="EMBL/GenBank/DDBJ databases">
        <title>The draft genome sequence of Thalassospira mesophila JCM 18969.</title>
        <authorList>
            <person name="Lai Q."/>
            <person name="Shao Z."/>
        </authorList>
    </citation>
    <scope>NUCLEOTIDE SEQUENCE [LARGE SCALE GENOMIC DNA]</scope>
    <source>
        <strain evidence="2 3">JCM 18969</strain>
    </source>
</reference>